<dbReference type="WBParaSite" id="maker-uti_cns_0002491-snap-gene-0.4-mRNA-1">
    <property type="protein sequence ID" value="maker-uti_cns_0002491-snap-gene-0.4-mRNA-1"/>
    <property type="gene ID" value="maker-uti_cns_0002491-snap-gene-0.4"/>
</dbReference>
<protein>
    <submittedName>
        <fullName evidence="3">Secreted protein</fullName>
    </submittedName>
</protein>
<evidence type="ECO:0000313" key="2">
    <source>
        <dbReference type="Proteomes" id="UP000095280"/>
    </source>
</evidence>
<reference evidence="3" key="1">
    <citation type="submission" date="2016-11" db="UniProtKB">
        <authorList>
            <consortium name="WormBaseParasite"/>
        </authorList>
    </citation>
    <scope>IDENTIFICATION</scope>
</reference>
<dbReference type="AlphaFoldDB" id="A0A1I8GMF2"/>
<evidence type="ECO:0000313" key="3">
    <source>
        <dbReference type="WBParaSite" id="maker-uti_cns_0002491-snap-gene-0.4-mRNA-1"/>
    </source>
</evidence>
<accession>A0A1I8GMF2</accession>
<name>A0A1I8GMF2_9PLAT</name>
<evidence type="ECO:0000256" key="1">
    <source>
        <dbReference type="SAM" id="MobiDB-lite"/>
    </source>
</evidence>
<proteinExistence type="predicted"/>
<feature type="compositionally biased region" description="Basic residues" evidence="1">
    <location>
        <begin position="10"/>
        <end position="20"/>
    </location>
</feature>
<sequence length="111" mass="11545">MLSAVCRPSASHRRANHRPPRAAPSQLPLGAVLAQAGGVSARLQAGFCVRNLLAGFGAGAAHDQAVSEAAWRQFSCAPAGLGRGASAGADENRLWRCQYRLASVLLVRRAG</sequence>
<dbReference type="Proteomes" id="UP000095280">
    <property type="component" value="Unplaced"/>
</dbReference>
<organism evidence="2 3">
    <name type="scientific">Macrostomum lignano</name>
    <dbReference type="NCBI Taxonomy" id="282301"/>
    <lineage>
        <taxon>Eukaryota</taxon>
        <taxon>Metazoa</taxon>
        <taxon>Spiralia</taxon>
        <taxon>Lophotrochozoa</taxon>
        <taxon>Platyhelminthes</taxon>
        <taxon>Rhabditophora</taxon>
        <taxon>Macrostomorpha</taxon>
        <taxon>Macrostomida</taxon>
        <taxon>Macrostomidae</taxon>
        <taxon>Macrostomum</taxon>
    </lineage>
</organism>
<keyword evidence="2" id="KW-1185">Reference proteome</keyword>
<feature type="region of interest" description="Disordered" evidence="1">
    <location>
        <begin position="1"/>
        <end position="24"/>
    </location>
</feature>